<dbReference type="AlphaFoldDB" id="A0A8C8VHV4"/>
<keyword evidence="2" id="KW-0391">Immunity</keyword>
<keyword evidence="3" id="KW-0393">Immunoglobulin domain</keyword>
<evidence type="ECO:0000313" key="5">
    <source>
        <dbReference type="Ensembl" id="ENSPCEP00000008755.1"/>
    </source>
</evidence>
<feature type="domain" description="Ig-like" evidence="4">
    <location>
        <begin position="1"/>
        <end position="71"/>
    </location>
</feature>
<reference evidence="5" key="2">
    <citation type="submission" date="2025-09" db="UniProtKB">
        <authorList>
            <consortium name="Ensembl"/>
        </authorList>
    </citation>
    <scope>IDENTIFICATION</scope>
</reference>
<evidence type="ECO:0000259" key="4">
    <source>
        <dbReference type="PROSITE" id="PS50835"/>
    </source>
</evidence>
<sequence>MSSSSKDTHLSGTEGGTVTLSCSYETSSTGYVYLFWYRQFPNQAPQYILQRGAKQARDETLGLADTAVYYCLYKNPPFPTAPYVTDPEGPRSLLDVISTYYVAACDRTEPSLSPPQFRISQETQLNCGNLSHSSIHPDSPLRILGRRRVALSTMGKVLLSHGAFCSPGVMRVATSN</sequence>
<evidence type="ECO:0000313" key="6">
    <source>
        <dbReference type="Proteomes" id="UP000694393"/>
    </source>
</evidence>
<dbReference type="GO" id="GO:0002250">
    <property type="term" value="P:adaptive immune response"/>
    <property type="evidence" value="ECO:0007669"/>
    <property type="project" value="UniProtKB-KW"/>
</dbReference>
<proteinExistence type="predicted"/>
<evidence type="ECO:0000256" key="1">
    <source>
        <dbReference type="ARBA" id="ARBA00022729"/>
    </source>
</evidence>
<dbReference type="InterPro" id="IPR013783">
    <property type="entry name" value="Ig-like_fold"/>
</dbReference>
<dbReference type="PANTHER" id="PTHR19367">
    <property type="entry name" value="T-CELL RECEPTOR ALPHA CHAIN V REGION"/>
    <property type="match status" value="1"/>
</dbReference>
<dbReference type="InterPro" id="IPR051287">
    <property type="entry name" value="TCR_variable_region"/>
</dbReference>
<keyword evidence="6" id="KW-1185">Reference proteome</keyword>
<dbReference type="Proteomes" id="UP000694393">
    <property type="component" value="Unplaced"/>
</dbReference>
<dbReference type="PANTHER" id="PTHR19367:SF18">
    <property type="entry name" value="T CELL RECEPTOR ALPHA VARIABLE 16"/>
    <property type="match status" value="1"/>
</dbReference>
<dbReference type="SUPFAM" id="SSF48726">
    <property type="entry name" value="Immunoglobulin"/>
    <property type="match status" value="1"/>
</dbReference>
<name>A0A8C8VHV4_9SAUR</name>
<keyword evidence="1" id="KW-0732">Signal</keyword>
<dbReference type="InterPro" id="IPR007110">
    <property type="entry name" value="Ig-like_dom"/>
</dbReference>
<dbReference type="Ensembl" id="ENSPCET00000009069.1">
    <property type="protein sequence ID" value="ENSPCEP00000008755.1"/>
    <property type="gene ID" value="ENSPCEG00000007024.1"/>
</dbReference>
<evidence type="ECO:0000256" key="2">
    <source>
        <dbReference type="ARBA" id="ARBA00023130"/>
    </source>
</evidence>
<organism evidence="5 6">
    <name type="scientific">Pelusios castaneus</name>
    <name type="common">West African mud turtle</name>
    <dbReference type="NCBI Taxonomy" id="367368"/>
    <lineage>
        <taxon>Eukaryota</taxon>
        <taxon>Metazoa</taxon>
        <taxon>Chordata</taxon>
        <taxon>Craniata</taxon>
        <taxon>Vertebrata</taxon>
        <taxon>Euteleostomi</taxon>
        <taxon>Archelosauria</taxon>
        <taxon>Testudinata</taxon>
        <taxon>Testudines</taxon>
        <taxon>Pleurodira</taxon>
        <taxon>Pelomedusidae</taxon>
        <taxon>Pelusios</taxon>
    </lineage>
</organism>
<keyword evidence="2" id="KW-1064">Adaptive immunity</keyword>
<reference evidence="5" key="1">
    <citation type="submission" date="2025-08" db="UniProtKB">
        <authorList>
            <consortium name="Ensembl"/>
        </authorList>
    </citation>
    <scope>IDENTIFICATION</scope>
</reference>
<dbReference type="Gene3D" id="2.60.40.10">
    <property type="entry name" value="Immunoglobulins"/>
    <property type="match status" value="1"/>
</dbReference>
<dbReference type="PROSITE" id="PS50835">
    <property type="entry name" value="IG_LIKE"/>
    <property type="match status" value="1"/>
</dbReference>
<protein>
    <recommendedName>
        <fullName evidence="4">Ig-like domain-containing protein</fullName>
    </recommendedName>
</protein>
<evidence type="ECO:0000256" key="3">
    <source>
        <dbReference type="ARBA" id="ARBA00023319"/>
    </source>
</evidence>
<dbReference type="InterPro" id="IPR036179">
    <property type="entry name" value="Ig-like_dom_sf"/>
</dbReference>
<accession>A0A8C8VHV4</accession>